<feature type="domain" description="DAC" evidence="12">
    <location>
        <begin position="87"/>
        <end position="245"/>
    </location>
</feature>
<dbReference type="PANTHER" id="PTHR34185:SF1">
    <property type="entry name" value="DIADENYLATE CYCLASE"/>
    <property type="match status" value="1"/>
</dbReference>
<dbReference type="PROSITE" id="PS51794">
    <property type="entry name" value="DAC"/>
    <property type="match status" value="1"/>
</dbReference>
<keyword evidence="3 10" id="KW-0808">Transferase</keyword>
<dbReference type="InterPro" id="IPR045585">
    <property type="entry name" value="CdaA_N"/>
</dbReference>
<evidence type="ECO:0000256" key="11">
    <source>
        <dbReference type="SAM" id="MobiDB-lite"/>
    </source>
</evidence>
<evidence type="ECO:0000256" key="8">
    <source>
        <dbReference type="ARBA" id="ARBA00022989"/>
    </source>
</evidence>
<dbReference type="HAMAP" id="MF_01499">
    <property type="entry name" value="DacA"/>
    <property type="match status" value="1"/>
</dbReference>
<feature type="transmembrane region" description="Helical" evidence="10">
    <location>
        <begin position="65"/>
        <end position="86"/>
    </location>
</feature>
<feature type="transmembrane region" description="Helical" evidence="10">
    <location>
        <begin position="16"/>
        <end position="33"/>
    </location>
</feature>
<dbReference type="Pfam" id="PF19293">
    <property type="entry name" value="CdaA_N"/>
    <property type="match status" value="1"/>
</dbReference>
<evidence type="ECO:0000256" key="6">
    <source>
        <dbReference type="ARBA" id="ARBA00022741"/>
    </source>
</evidence>
<evidence type="ECO:0000256" key="4">
    <source>
        <dbReference type="ARBA" id="ARBA00022692"/>
    </source>
</evidence>
<comment type="caution">
    <text evidence="10">Lacks conserved residue(s) required for the propagation of feature annotation.</text>
</comment>
<feature type="region of interest" description="Disordered" evidence="11">
    <location>
        <begin position="254"/>
        <end position="277"/>
    </location>
</feature>
<comment type="subunit">
    <text evidence="10">Probably a homodimer.</text>
</comment>
<feature type="transmembrane region" description="Helical" evidence="10">
    <location>
        <begin position="40"/>
        <end position="59"/>
    </location>
</feature>
<comment type="catalytic activity">
    <reaction evidence="1 10">
        <text>2 ATP = 3',3'-c-di-AMP + 2 diphosphate</text>
        <dbReference type="Rhea" id="RHEA:35655"/>
        <dbReference type="ChEBI" id="CHEBI:30616"/>
        <dbReference type="ChEBI" id="CHEBI:33019"/>
        <dbReference type="ChEBI" id="CHEBI:71500"/>
        <dbReference type="EC" id="2.7.7.85"/>
    </reaction>
</comment>
<dbReference type="NCBIfam" id="TIGR00159">
    <property type="entry name" value="diadenylate cyclase CdaA"/>
    <property type="match status" value="1"/>
</dbReference>
<dbReference type="FunFam" id="3.40.1700.10:FF:000002">
    <property type="entry name" value="Diadenylate cyclase"/>
    <property type="match status" value="1"/>
</dbReference>
<gene>
    <name evidence="10" type="primary">dacA</name>
    <name evidence="13" type="ORF">BRCON_2006</name>
</gene>
<dbReference type="PIRSF" id="PIRSF004793">
    <property type="entry name" value="UCP004793"/>
    <property type="match status" value="1"/>
</dbReference>
<dbReference type="Pfam" id="PF02457">
    <property type="entry name" value="DAC"/>
    <property type="match status" value="1"/>
</dbReference>
<keyword evidence="7 10" id="KW-0067">ATP-binding</keyword>
<evidence type="ECO:0000256" key="10">
    <source>
        <dbReference type="HAMAP-Rule" id="MF_01499"/>
    </source>
</evidence>
<keyword evidence="8 10" id="KW-1133">Transmembrane helix</keyword>
<evidence type="ECO:0000256" key="3">
    <source>
        <dbReference type="ARBA" id="ARBA00022679"/>
    </source>
</evidence>
<evidence type="ECO:0000256" key="7">
    <source>
        <dbReference type="ARBA" id="ARBA00022840"/>
    </source>
</evidence>
<sequence length="277" mass="30732">MDELLDFIVTIRPADVLDVLVVAGIFFAILAILRETRSSAALNGLIGVILGGFVLYALARILHLTATQLLFEKFWIVIVLMFLIVFQNEFRKALTDVGQLWLFRRLFARSGEHMEEVLKAVRAFSRQKVGALICIERRTPLDRYADTGTLVDALISCDLLRTIFMTYSPLHDGAVILRGDRIVAAACILPLSSNPSLSSELGTRHRAGIGLSEETDAAVIIVSEETGTISLAVRGKLERPHTIESLREALQDLLDAKRESEEEEQEKAEQSVTSQGR</sequence>
<dbReference type="InterPro" id="IPR034701">
    <property type="entry name" value="CdaA"/>
</dbReference>
<evidence type="ECO:0000259" key="12">
    <source>
        <dbReference type="PROSITE" id="PS51794"/>
    </source>
</evidence>
<dbReference type="Proteomes" id="UP000262583">
    <property type="component" value="Chromosome"/>
</dbReference>
<organism evidence="13 14">
    <name type="scientific">Sumerlaea chitinivorans</name>
    <dbReference type="NCBI Taxonomy" id="2250252"/>
    <lineage>
        <taxon>Bacteria</taxon>
        <taxon>Candidatus Sumerlaeota</taxon>
        <taxon>Candidatus Sumerlaeia</taxon>
        <taxon>Candidatus Sumerlaeales</taxon>
        <taxon>Candidatus Sumerlaeaceae</taxon>
        <taxon>Candidatus Sumerlaea</taxon>
    </lineage>
</organism>
<dbReference type="EC" id="2.7.7.85" evidence="10"/>
<keyword evidence="2 10" id="KW-1003">Cell membrane</keyword>
<comment type="similarity">
    <text evidence="10">Belongs to the adenylate cyclase family. DacA/CdaA subfamily.</text>
</comment>
<evidence type="ECO:0000256" key="9">
    <source>
        <dbReference type="ARBA" id="ARBA00023136"/>
    </source>
</evidence>
<dbReference type="AlphaFoldDB" id="A0A2Z4Y8L8"/>
<evidence type="ECO:0000256" key="2">
    <source>
        <dbReference type="ARBA" id="ARBA00022475"/>
    </source>
</evidence>
<dbReference type="GO" id="GO:0005524">
    <property type="term" value="F:ATP binding"/>
    <property type="evidence" value="ECO:0007669"/>
    <property type="project" value="UniProtKB-UniRule"/>
</dbReference>
<dbReference type="InterPro" id="IPR050338">
    <property type="entry name" value="DisA"/>
</dbReference>
<comment type="function">
    <text evidence="10">Catalyzes the condensation of 2 ATP molecules into cyclic di-AMP (c-di-AMP), a second messenger used to regulate differing processes in different bacteria.</text>
</comment>
<dbReference type="InterPro" id="IPR036888">
    <property type="entry name" value="DNA_integrity_DisA_N_sf"/>
</dbReference>
<dbReference type="Gene3D" id="3.40.1700.10">
    <property type="entry name" value="DNA integrity scanning protein, DisA, N-terminal domain"/>
    <property type="match status" value="1"/>
</dbReference>
<name>A0A2Z4Y8L8_SUMC1</name>
<accession>A0A2Z4Y8L8</accession>
<proteinExistence type="inferred from homology"/>
<evidence type="ECO:0000256" key="5">
    <source>
        <dbReference type="ARBA" id="ARBA00022695"/>
    </source>
</evidence>
<keyword evidence="4 10" id="KW-0812">Transmembrane</keyword>
<evidence type="ECO:0000256" key="1">
    <source>
        <dbReference type="ARBA" id="ARBA00000877"/>
    </source>
</evidence>
<evidence type="ECO:0000313" key="13">
    <source>
        <dbReference type="EMBL" id="AXA36783.1"/>
    </source>
</evidence>
<protein>
    <recommendedName>
        <fullName evidence="10">Diadenylate cyclase</fullName>
        <shortName evidence="10">DAC</shortName>
        <ecNumber evidence="10">2.7.7.85</ecNumber>
    </recommendedName>
    <alternativeName>
        <fullName evidence="10">Cyclic-di-AMP synthase</fullName>
        <shortName evidence="10">c-di-AMP synthase</shortName>
    </alternativeName>
</protein>
<dbReference type="GO" id="GO:0004016">
    <property type="term" value="F:adenylate cyclase activity"/>
    <property type="evidence" value="ECO:0007669"/>
    <property type="project" value="UniProtKB-UniRule"/>
</dbReference>
<dbReference type="GO" id="GO:0006171">
    <property type="term" value="P:cAMP biosynthetic process"/>
    <property type="evidence" value="ECO:0007669"/>
    <property type="project" value="InterPro"/>
</dbReference>
<dbReference type="GO" id="GO:0106408">
    <property type="term" value="F:diadenylate cyclase activity"/>
    <property type="evidence" value="ECO:0007669"/>
    <property type="project" value="UniProtKB-EC"/>
</dbReference>
<dbReference type="InterPro" id="IPR003390">
    <property type="entry name" value="DNA_integrity_scan_DisA_N"/>
</dbReference>
<dbReference type="SUPFAM" id="SSF143597">
    <property type="entry name" value="YojJ-like"/>
    <property type="match status" value="1"/>
</dbReference>
<reference evidence="13 14" key="1">
    <citation type="submission" date="2018-05" db="EMBL/GenBank/DDBJ databases">
        <title>A metagenomic window into the 2 km-deep terrestrial subsurface aquifer revealed taxonomically and functionally diverse microbial community comprising novel uncultured bacterial lineages.</title>
        <authorList>
            <person name="Kadnikov V.V."/>
            <person name="Mardanov A.V."/>
            <person name="Beletsky A.V."/>
            <person name="Banks D."/>
            <person name="Pimenov N.V."/>
            <person name="Frank Y.A."/>
            <person name="Karnachuk O.V."/>
            <person name="Ravin N.V."/>
        </authorList>
    </citation>
    <scope>NUCLEOTIDE SEQUENCE [LARGE SCALE GENOMIC DNA]</scope>
    <source>
        <strain evidence="13">BY</strain>
    </source>
</reference>
<dbReference type="EMBL" id="CP030759">
    <property type="protein sequence ID" value="AXA36783.1"/>
    <property type="molecule type" value="Genomic_DNA"/>
</dbReference>
<dbReference type="KEGG" id="schv:BRCON_2006"/>
<dbReference type="PANTHER" id="PTHR34185">
    <property type="entry name" value="DIADENYLATE CYCLASE"/>
    <property type="match status" value="1"/>
</dbReference>
<keyword evidence="5 10" id="KW-0548">Nucleotidyltransferase</keyword>
<evidence type="ECO:0000313" key="14">
    <source>
        <dbReference type="Proteomes" id="UP000262583"/>
    </source>
</evidence>
<keyword evidence="6 10" id="KW-0547">Nucleotide-binding</keyword>
<keyword evidence="9 10" id="KW-0472">Membrane</keyword>
<dbReference type="InterPro" id="IPR014046">
    <property type="entry name" value="C-di-AMP_synthase"/>
</dbReference>